<dbReference type="Pfam" id="PF20117">
    <property type="entry name" value="DUF6507"/>
    <property type="match status" value="1"/>
</dbReference>
<dbReference type="Proteomes" id="UP000580474">
    <property type="component" value="Unassembled WGS sequence"/>
</dbReference>
<name>A0A840NLR4_9PSEU</name>
<dbReference type="EMBL" id="JACHIV010000001">
    <property type="protein sequence ID" value="MBB5070062.1"/>
    <property type="molecule type" value="Genomic_DNA"/>
</dbReference>
<protein>
    <submittedName>
        <fullName evidence="1">Uncharacterized protein</fullName>
    </submittedName>
</protein>
<dbReference type="RefSeq" id="WP_184479641.1">
    <property type="nucleotide sequence ID" value="NZ_JACHIV010000001.1"/>
</dbReference>
<keyword evidence="2" id="KW-1185">Reference proteome</keyword>
<evidence type="ECO:0000313" key="1">
    <source>
        <dbReference type="EMBL" id="MBB5070062.1"/>
    </source>
</evidence>
<reference evidence="1 2" key="1">
    <citation type="submission" date="2020-08" db="EMBL/GenBank/DDBJ databases">
        <title>Sequencing the genomes of 1000 actinobacteria strains.</title>
        <authorList>
            <person name="Klenk H.-P."/>
        </authorList>
    </citation>
    <scope>NUCLEOTIDE SEQUENCE [LARGE SCALE GENOMIC DNA]</scope>
    <source>
        <strain evidence="1 2">DSM 45582</strain>
    </source>
</reference>
<organism evidence="1 2">
    <name type="scientific">Saccharopolyspora gloriosae</name>
    <dbReference type="NCBI Taxonomy" id="455344"/>
    <lineage>
        <taxon>Bacteria</taxon>
        <taxon>Bacillati</taxon>
        <taxon>Actinomycetota</taxon>
        <taxon>Actinomycetes</taxon>
        <taxon>Pseudonocardiales</taxon>
        <taxon>Pseudonocardiaceae</taxon>
        <taxon>Saccharopolyspora</taxon>
    </lineage>
</organism>
<dbReference type="AlphaFoldDB" id="A0A840NLR4"/>
<evidence type="ECO:0000313" key="2">
    <source>
        <dbReference type="Proteomes" id="UP000580474"/>
    </source>
</evidence>
<dbReference type="InterPro" id="IPR045436">
    <property type="entry name" value="DUF6507"/>
</dbReference>
<gene>
    <name evidence="1" type="ORF">BJ969_003150</name>
</gene>
<proteinExistence type="predicted"/>
<sequence>MQWDIHPEQVRGVLGRTASTAAEFDGHVESMLSEMEGAAGQATSGIISEALAGFAEATGRDLRFVYSRVESAIGGATTAVNAYLQGDHEMVLNAQRGVANAPDPRAQMPGGHR</sequence>
<comment type="caution">
    <text evidence="1">The sequence shown here is derived from an EMBL/GenBank/DDBJ whole genome shotgun (WGS) entry which is preliminary data.</text>
</comment>
<accession>A0A840NLR4</accession>